<dbReference type="EMBL" id="CP097218">
    <property type="protein sequence ID" value="UQN28587.1"/>
    <property type="molecule type" value="Genomic_DNA"/>
</dbReference>
<comment type="subcellular location">
    <subcellularLocation>
        <location evidence="1">Membrane</location>
        <topology evidence="1">Multi-pass membrane protein</topology>
    </subcellularLocation>
</comment>
<feature type="transmembrane region" description="Helical" evidence="5">
    <location>
        <begin position="112"/>
        <end position="133"/>
    </location>
</feature>
<keyword evidence="4 5" id="KW-0472">Membrane</keyword>
<feature type="transmembrane region" description="Helical" evidence="5">
    <location>
        <begin position="335"/>
        <end position="352"/>
    </location>
</feature>
<accession>A0ABY4N224</accession>
<protein>
    <submittedName>
        <fullName evidence="7">FUSC family protein</fullName>
    </submittedName>
</protein>
<evidence type="ECO:0000256" key="2">
    <source>
        <dbReference type="ARBA" id="ARBA00022692"/>
    </source>
</evidence>
<organism evidence="7 8">
    <name type="scientific">Brachybacterium kimchii</name>
    <dbReference type="NCBI Taxonomy" id="2942909"/>
    <lineage>
        <taxon>Bacteria</taxon>
        <taxon>Bacillati</taxon>
        <taxon>Actinomycetota</taxon>
        <taxon>Actinomycetes</taxon>
        <taxon>Micrococcales</taxon>
        <taxon>Dermabacteraceae</taxon>
        <taxon>Brachybacterium</taxon>
    </lineage>
</organism>
<evidence type="ECO:0000259" key="6">
    <source>
        <dbReference type="Pfam" id="PF13515"/>
    </source>
</evidence>
<proteinExistence type="predicted"/>
<keyword evidence="3 5" id="KW-1133">Transmembrane helix</keyword>
<evidence type="ECO:0000256" key="5">
    <source>
        <dbReference type="SAM" id="Phobius"/>
    </source>
</evidence>
<dbReference type="Proteomes" id="UP001055868">
    <property type="component" value="Chromosome"/>
</dbReference>
<feature type="transmembrane region" description="Helical" evidence="5">
    <location>
        <begin position="255"/>
        <end position="275"/>
    </location>
</feature>
<evidence type="ECO:0000256" key="3">
    <source>
        <dbReference type="ARBA" id="ARBA00022989"/>
    </source>
</evidence>
<evidence type="ECO:0000313" key="7">
    <source>
        <dbReference type="EMBL" id="UQN28587.1"/>
    </source>
</evidence>
<name>A0ABY4N224_9MICO</name>
<feature type="transmembrane region" description="Helical" evidence="5">
    <location>
        <begin position="282"/>
        <end position="315"/>
    </location>
</feature>
<keyword evidence="8" id="KW-1185">Reference proteome</keyword>
<feature type="transmembrane region" description="Helical" evidence="5">
    <location>
        <begin position="32"/>
        <end position="51"/>
    </location>
</feature>
<reference evidence="7" key="1">
    <citation type="submission" date="2022-05" db="EMBL/GenBank/DDBJ databases">
        <title>Genomic analysis of Brachybacterium sp. CBA3104.</title>
        <authorList>
            <person name="Roh S.W."/>
            <person name="Kim Y.B."/>
            <person name="Kim Y."/>
        </authorList>
    </citation>
    <scope>NUCLEOTIDE SEQUENCE</scope>
    <source>
        <strain evidence="7">CBA3104</strain>
    </source>
</reference>
<feature type="transmembrane region" description="Helical" evidence="5">
    <location>
        <begin position="213"/>
        <end position="235"/>
    </location>
</feature>
<gene>
    <name evidence="7" type="ORF">M4486_13230</name>
</gene>
<evidence type="ECO:0000256" key="1">
    <source>
        <dbReference type="ARBA" id="ARBA00004141"/>
    </source>
</evidence>
<feature type="transmembrane region" description="Helical" evidence="5">
    <location>
        <begin position="162"/>
        <end position="183"/>
    </location>
</feature>
<dbReference type="RefSeq" id="WP_249477716.1">
    <property type="nucleotide sequence ID" value="NZ_CP097218.1"/>
</dbReference>
<keyword evidence="2 5" id="KW-0812">Transmembrane</keyword>
<feature type="transmembrane region" description="Helical" evidence="5">
    <location>
        <begin position="86"/>
        <end position="106"/>
    </location>
</feature>
<evidence type="ECO:0000256" key="4">
    <source>
        <dbReference type="ARBA" id="ARBA00023136"/>
    </source>
</evidence>
<dbReference type="InterPro" id="IPR049453">
    <property type="entry name" value="Memb_transporter_dom"/>
</dbReference>
<evidence type="ECO:0000313" key="8">
    <source>
        <dbReference type="Proteomes" id="UP001055868"/>
    </source>
</evidence>
<dbReference type="Pfam" id="PF13515">
    <property type="entry name" value="FUSC_2"/>
    <property type="match status" value="1"/>
</dbReference>
<feature type="domain" description="Integral membrane bound transporter" evidence="6">
    <location>
        <begin position="220"/>
        <end position="343"/>
    </location>
</feature>
<sequence length="363" mass="37782">MRPSLPDPRSLSGHVSSTARSMVTLGPGRADLAPAVRIAVSLAAPLVILLLSGHIQWAMFASFGGFTSIYARYVPTAIRVSHHVRVGVLLTICVGIGALLSQLAAADVLGHGMHLALTTVAGALAAAIGSVLVMSKGLRPTGAVFPVFAVTAVSSAPSVASWWLALLIAGASAGWCVLLGFLARWTGEANVDAAAPDTSGITGRMRRQEFARYGFAALVSGIIASLTGIPSPYWAQVAAVVPLSAPGRRLQVERGLHRIVGTALGVGVTAFLLSFPSQPWQLLVWVILMQFLAELFVLRNYSLALVFITPLALLMVQLASPRPVGSLLAARVSESAIGAVVGIGTVLLAVALERRRARRLGAA</sequence>